<dbReference type="PANTHER" id="PTHR44170:SF55">
    <property type="entry name" value="OBSCURIN ISOFORM X2"/>
    <property type="match status" value="1"/>
</dbReference>
<dbReference type="SMART" id="SM00408">
    <property type="entry name" value="IGc2"/>
    <property type="match status" value="1"/>
</dbReference>
<dbReference type="GO" id="GO:0098609">
    <property type="term" value="P:cell-cell adhesion"/>
    <property type="evidence" value="ECO:0007669"/>
    <property type="project" value="TreeGrafter"/>
</dbReference>
<protein>
    <recommendedName>
        <fullName evidence="3">Ig-like domain-containing protein</fullName>
    </recommendedName>
</protein>
<evidence type="ECO:0000259" key="3">
    <source>
        <dbReference type="PROSITE" id="PS50835"/>
    </source>
</evidence>
<dbReference type="Ensembl" id="ENSACIT00000008343.1">
    <property type="protein sequence ID" value="ENSACIP00000008103.1"/>
    <property type="gene ID" value="ENSACIG00000006362.1"/>
</dbReference>
<dbReference type="Proteomes" id="UP000261340">
    <property type="component" value="Unplaced"/>
</dbReference>
<dbReference type="SMART" id="SM00409">
    <property type="entry name" value="IG"/>
    <property type="match status" value="1"/>
</dbReference>
<dbReference type="PANTHER" id="PTHR44170">
    <property type="entry name" value="PROTEIN SIDEKICK"/>
    <property type="match status" value="1"/>
</dbReference>
<proteinExistence type="predicted"/>
<dbReference type="GeneTree" id="ENSGT00940000168167"/>
<dbReference type="SUPFAM" id="SSF48726">
    <property type="entry name" value="Immunoglobulin"/>
    <property type="match status" value="1"/>
</dbReference>
<feature type="domain" description="Ig-like" evidence="3">
    <location>
        <begin position="65"/>
        <end position="155"/>
    </location>
</feature>
<dbReference type="PROSITE" id="PS50835">
    <property type="entry name" value="IG_LIKE"/>
    <property type="match status" value="1"/>
</dbReference>
<dbReference type="Gene3D" id="2.60.40.10">
    <property type="entry name" value="Immunoglobulins"/>
    <property type="match status" value="1"/>
</dbReference>
<evidence type="ECO:0000256" key="1">
    <source>
        <dbReference type="ARBA" id="ARBA00022737"/>
    </source>
</evidence>
<dbReference type="InterPro" id="IPR003599">
    <property type="entry name" value="Ig_sub"/>
</dbReference>
<dbReference type="InterPro" id="IPR013098">
    <property type="entry name" value="Ig_I-set"/>
</dbReference>
<dbReference type="Pfam" id="PF07679">
    <property type="entry name" value="I-set"/>
    <property type="match status" value="1"/>
</dbReference>
<dbReference type="InterPro" id="IPR003598">
    <property type="entry name" value="Ig_sub2"/>
</dbReference>
<reference evidence="4" key="2">
    <citation type="submission" date="2025-09" db="UniProtKB">
        <authorList>
            <consortium name="Ensembl"/>
        </authorList>
    </citation>
    <scope>IDENTIFICATION</scope>
</reference>
<dbReference type="FunFam" id="2.60.40.10:FF:000023">
    <property type="entry name" value="receptor-type tyrosine-protein phosphatase delta isoform X2"/>
    <property type="match status" value="1"/>
</dbReference>
<accession>A0A3Q0RE32</accession>
<evidence type="ECO:0000256" key="2">
    <source>
        <dbReference type="ARBA" id="ARBA00023157"/>
    </source>
</evidence>
<dbReference type="InterPro" id="IPR036179">
    <property type="entry name" value="Ig-like_dom_sf"/>
</dbReference>
<dbReference type="OMA" id="DEAFYEC"/>
<dbReference type="STRING" id="61819.ENSACIP00000008103"/>
<dbReference type="InterPro" id="IPR013783">
    <property type="entry name" value="Ig-like_fold"/>
</dbReference>
<keyword evidence="5" id="KW-1185">Reference proteome</keyword>
<evidence type="ECO:0000313" key="5">
    <source>
        <dbReference type="Proteomes" id="UP000261340"/>
    </source>
</evidence>
<keyword evidence="2" id="KW-1015">Disulfide bond</keyword>
<evidence type="ECO:0000313" key="4">
    <source>
        <dbReference type="Ensembl" id="ENSACIP00000008103.1"/>
    </source>
</evidence>
<dbReference type="AlphaFoldDB" id="A0A3Q0RE32"/>
<reference evidence="4" key="1">
    <citation type="submission" date="2025-08" db="UniProtKB">
        <authorList>
            <consortium name="Ensembl"/>
        </authorList>
    </citation>
    <scope>IDENTIFICATION</scope>
</reference>
<sequence>MFWYCCSSHVCSPRSLVLAPVTVGRVHRGTEGAVPVCNMGCNIHRAGPLLPRGGLLVLLSLSCLPRFINSPKDQTGVSGGVASFVCQATGEPTPRISWMKKGKKISSQRFEVIEFEDGSGSVLRIQPLRESRDEAFYECTASNSVGEVSTSARLRVLQGEMGPLFFFLP</sequence>
<keyword evidence="1" id="KW-0677">Repeat</keyword>
<name>A0A3Q0RE32_AMPCI</name>
<organism evidence="4 5">
    <name type="scientific">Amphilophus citrinellus</name>
    <name type="common">Midas cichlid</name>
    <name type="synonym">Cichlasoma citrinellum</name>
    <dbReference type="NCBI Taxonomy" id="61819"/>
    <lineage>
        <taxon>Eukaryota</taxon>
        <taxon>Metazoa</taxon>
        <taxon>Chordata</taxon>
        <taxon>Craniata</taxon>
        <taxon>Vertebrata</taxon>
        <taxon>Euteleostomi</taxon>
        <taxon>Actinopterygii</taxon>
        <taxon>Neopterygii</taxon>
        <taxon>Teleostei</taxon>
        <taxon>Neoteleostei</taxon>
        <taxon>Acanthomorphata</taxon>
        <taxon>Ovalentaria</taxon>
        <taxon>Cichlomorphae</taxon>
        <taxon>Cichliformes</taxon>
        <taxon>Cichlidae</taxon>
        <taxon>New World cichlids</taxon>
        <taxon>Cichlasomatinae</taxon>
        <taxon>Heroini</taxon>
        <taxon>Amphilophus</taxon>
    </lineage>
</organism>
<dbReference type="InterPro" id="IPR007110">
    <property type="entry name" value="Ig-like_dom"/>
</dbReference>